<dbReference type="SMART" id="SM00332">
    <property type="entry name" value="PP2Cc"/>
    <property type="match status" value="1"/>
</dbReference>
<dbReference type="AlphaFoldDB" id="A0A9N9Y4P1"/>
<evidence type="ECO:0000259" key="1">
    <source>
        <dbReference type="PROSITE" id="PS51746"/>
    </source>
</evidence>
<dbReference type="Proteomes" id="UP000754883">
    <property type="component" value="Unassembled WGS sequence"/>
</dbReference>
<dbReference type="Pfam" id="PF00481">
    <property type="entry name" value="PP2C"/>
    <property type="match status" value="1"/>
</dbReference>
<dbReference type="InterPro" id="IPR015655">
    <property type="entry name" value="PP2C"/>
</dbReference>
<comment type="caution">
    <text evidence="2">The sequence shown here is derived from an EMBL/GenBank/DDBJ whole genome shotgun (WGS) entry which is preliminary data.</text>
</comment>
<proteinExistence type="predicted"/>
<dbReference type="CDD" id="cd00143">
    <property type="entry name" value="PP2Cc"/>
    <property type="match status" value="1"/>
</dbReference>
<organism evidence="2 3">
    <name type="scientific">Clonostachys byssicola</name>
    <dbReference type="NCBI Taxonomy" id="160290"/>
    <lineage>
        <taxon>Eukaryota</taxon>
        <taxon>Fungi</taxon>
        <taxon>Dikarya</taxon>
        <taxon>Ascomycota</taxon>
        <taxon>Pezizomycotina</taxon>
        <taxon>Sordariomycetes</taxon>
        <taxon>Hypocreomycetidae</taxon>
        <taxon>Hypocreales</taxon>
        <taxon>Bionectriaceae</taxon>
        <taxon>Clonostachys</taxon>
    </lineage>
</organism>
<evidence type="ECO:0000313" key="2">
    <source>
        <dbReference type="EMBL" id="CAG9986718.1"/>
    </source>
</evidence>
<dbReference type="InterPro" id="IPR036457">
    <property type="entry name" value="PPM-type-like_dom_sf"/>
</dbReference>
<dbReference type="SUPFAM" id="SSF81606">
    <property type="entry name" value="PP2C-like"/>
    <property type="match status" value="1"/>
</dbReference>
<dbReference type="PANTHER" id="PTHR13832">
    <property type="entry name" value="PROTEIN PHOSPHATASE 2C"/>
    <property type="match status" value="1"/>
</dbReference>
<reference evidence="3" key="1">
    <citation type="submission" date="2019-06" db="EMBL/GenBank/DDBJ databases">
        <authorList>
            <person name="Broberg M."/>
        </authorList>
    </citation>
    <scope>NUCLEOTIDE SEQUENCE [LARGE SCALE GENOMIC DNA]</scope>
</reference>
<dbReference type="GO" id="GO:0004741">
    <property type="term" value="F:[pyruvate dehydrogenase (acetyl-transferring)]-phosphatase activity"/>
    <property type="evidence" value="ECO:0007669"/>
    <property type="project" value="TreeGrafter"/>
</dbReference>
<dbReference type="Gene3D" id="3.60.40.10">
    <property type="entry name" value="PPM-type phosphatase domain"/>
    <property type="match status" value="1"/>
</dbReference>
<dbReference type="OrthoDB" id="420076at2759"/>
<name>A0A9N9Y4P1_9HYPO</name>
<dbReference type="PROSITE" id="PS51746">
    <property type="entry name" value="PPM_2"/>
    <property type="match status" value="1"/>
</dbReference>
<accession>A0A9N9Y4P1</accession>
<protein>
    <recommendedName>
        <fullName evidence="1">PPM-type phosphatase domain-containing protein</fullName>
    </recommendedName>
</protein>
<dbReference type="InterPro" id="IPR001932">
    <property type="entry name" value="PPM-type_phosphatase-like_dom"/>
</dbReference>
<dbReference type="GO" id="GO:0005739">
    <property type="term" value="C:mitochondrion"/>
    <property type="evidence" value="ECO:0007669"/>
    <property type="project" value="TreeGrafter"/>
</dbReference>
<keyword evidence="3" id="KW-1185">Reference proteome</keyword>
<reference evidence="2 3" key="2">
    <citation type="submission" date="2021-10" db="EMBL/GenBank/DDBJ databases">
        <authorList>
            <person name="Piombo E."/>
        </authorList>
    </citation>
    <scope>NUCLEOTIDE SEQUENCE [LARGE SCALE GENOMIC DNA]</scope>
</reference>
<dbReference type="EMBL" id="CABFNO020001405">
    <property type="protein sequence ID" value="CAG9986718.1"/>
    <property type="molecule type" value="Genomic_DNA"/>
</dbReference>
<evidence type="ECO:0000313" key="3">
    <source>
        <dbReference type="Proteomes" id="UP000754883"/>
    </source>
</evidence>
<sequence length="508" mass="54854">MFRLAARSCTPTATIPSILLRRNLCPRTLLALQRRAYTSASQGGQTGTSSAYLKWGGLGAVTLLGSGAYISSSSSSQAGKESPKAAASEHIPTINQLASEDDIVVRSPIKALSLKDADEKLRESAQTFVFDSKDGAKGRIDVVCLPSNHPKEDDWSVGTAKGIGGAATVYAGVYDGHVGWAMSTILREALIPYVSTALGRLSSANSEEAVVAAIKTAFTKLDDRAMNAGTQVAEKLGAGSAEAVAALAPAFAGSCALLTIYDPITSVLRTAVAGDSRAVLGYRSATPASDDDYQMEELSLDQTGLNKTEADKISREHPGEKELILDPNSGRLLGMAVTRSFGDSRWKWPLELLQTLRESHPGNVPRPNYKTPPYMTAEPEVTTRVVSSDDFVILATDGLWDHISSEDAVRCVSRWLKARKANKPEGSQPPTQGSMEVSKMGWSYWSSTPEDFIIEDLDNASVCLVKNAFGGARRELFRTVMTVREPASRYFRDDVTVQVIFFKDPYRK</sequence>
<gene>
    <name evidence="2" type="ORF">CBYS24578_00007916</name>
</gene>
<dbReference type="PANTHER" id="PTHR13832:SF792">
    <property type="entry name" value="GM14286P"/>
    <property type="match status" value="1"/>
</dbReference>
<feature type="domain" description="PPM-type phosphatase" evidence="1">
    <location>
        <begin position="139"/>
        <end position="502"/>
    </location>
</feature>